<dbReference type="AlphaFoldDB" id="A0A6L8VBH1"/>
<comment type="caution">
    <text evidence="1">The sequence shown here is derived from an EMBL/GenBank/DDBJ whole genome shotgun (WGS) entry which is preliminary data.</text>
</comment>
<dbReference type="PROSITE" id="PS51257">
    <property type="entry name" value="PROKAR_LIPOPROTEIN"/>
    <property type="match status" value="1"/>
</dbReference>
<proteinExistence type="predicted"/>
<sequence>MVRWKRFQLFALTGIFLGTLLTSCYSTKEPTKVPFPDGGGKVKLRIAWWGSQERHEATMSVLHVYTQKFPNITFEPEYSGLEGYLDKINTQALAKNPPDIVQLDAGWISDWASRQELIPLEPGVNISKVDQKLLTSGQYKGKLYAVPLGSVAFGMIYDRSALEKLGIEAPSNGWTWNDFFQMARDSKSKLPKGVYFTKDFAGDYFAYSAFQYSRGKDKVMTDDGKFNIDKNTFLEWAYTFEQMRLDGIVPPAEINLSDKEFDPNLDLLVAGKIIMRMSFSNNLGGWDSLKKGAYALVTMPRSQQAGGWLKPSMFFGVSANSNYPEEAKAFTDWFINDPEAGAILKTVRGLPVNNEIAGSIEKYMSDIDKDGLSMFYATLKNGQAYSPGPNGWINYVDRDWPLVRDQLSFGRITPEEALELLRVAAQKYEN</sequence>
<protein>
    <submittedName>
        <fullName evidence="1">Extracellular solute-binding protein</fullName>
    </submittedName>
</protein>
<dbReference type="EMBL" id="WTUZ01000039">
    <property type="protein sequence ID" value="MZQ86679.1"/>
    <property type="molecule type" value="Genomic_DNA"/>
</dbReference>
<name>A0A6L8VBH1_9BACL</name>
<evidence type="ECO:0000313" key="2">
    <source>
        <dbReference type="Proteomes" id="UP000481087"/>
    </source>
</evidence>
<dbReference type="Gene3D" id="3.40.190.10">
    <property type="entry name" value="Periplasmic binding protein-like II"/>
    <property type="match status" value="2"/>
</dbReference>
<accession>A0A6L8VBH1</accession>
<dbReference type="Proteomes" id="UP000481087">
    <property type="component" value="Unassembled WGS sequence"/>
</dbReference>
<reference evidence="1 2" key="1">
    <citation type="submission" date="2019-12" db="EMBL/GenBank/DDBJ databases">
        <title>Paenibacillus sp. nov. sp. isolated from soil.</title>
        <authorList>
            <person name="Kim J."/>
            <person name="Jeong S.E."/>
            <person name="Jung H.S."/>
            <person name="Jeon C.O."/>
        </authorList>
    </citation>
    <scope>NUCLEOTIDE SEQUENCE [LARGE SCALE GENOMIC DNA]</scope>
    <source>
        <strain evidence="1 2">5J-6</strain>
    </source>
</reference>
<keyword evidence="2" id="KW-1185">Reference proteome</keyword>
<dbReference type="InterPro" id="IPR050490">
    <property type="entry name" value="Bact_solute-bd_prot1"/>
</dbReference>
<dbReference type="PANTHER" id="PTHR43649:SF11">
    <property type="entry name" value="ABC TRANSPORTER SUBSTRATE-BINDING PROTEIN YESO-RELATED"/>
    <property type="match status" value="1"/>
</dbReference>
<dbReference type="InterPro" id="IPR006059">
    <property type="entry name" value="SBP"/>
</dbReference>
<organism evidence="1 2">
    <name type="scientific">Paenibacillus silvestris</name>
    <dbReference type="NCBI Taxonomy" id="2606219"/>
    <lineage>
        <taxon>Bacteria</taxon>
        <taxon>Bacillati</taxon>
        <taxon>Bacillota</taxon>
        <taxon>Bacilli</taxon>
        <taxon>Bacillales</taxon>
        <taxon>Paenibacillaceae</taxon>
        <taxon>Paenibacillus</taxon>
    </lineage>
</organism>
<dbReference type="PANTHER" id="PTHR43649">
    <property type="entry name" value="ARABINOSE-BINDING PROTEIN-RELATED"/>
    <property type="match status" value="1"/>
</dbReference>
<dbReference type="Pfam" id="PF13416">
    <property type="entry name" value="SBP_bac_8"/>
    <property type="match status" value="1"/>
</dbReference>
<evidence type="ECO:0000313" key="1">
    <source>
        <dbReference type="EMBL" id="MZQ86679.1"/>
    </source>
</evidence>
<dbReference type="SUPFAM" id="SSF53850">
    <property type="entry name" value="Periplasmic binding protein-like II"/>
    <property type="match status" value="1"/>
</dbReference>
<dbReference type="RefSeq" id="WP_161411065.1">
    <property type="nucleotide sequence ID" value="NZ_WTUZ01000039.1"/>
</dbReference>
<gene>
    <name evidence="1" type="ORF">GQF01_31690</name>
</gene>